<keyword evidence="2" id="KW-0645">Protease</keyword>
<organism evidence="2 3">
    <name type="scientific">Zhongshania antarctica</name>
    <dbReference type="NCBI Taxonomy" id="641702"/>
    <lineage>
        <taxon>Bacteria</taxon>
        <taxon>Pseudomonadati</taxon>
        <taxon>Pseudomonadota</taxon>
        <taxon>Gammaproteobacteria</taxon>
        <taxon>Cellvibrionales</taxon>
        <taxon>Spongiibacteraceae</taxon>
        <taxon>Zhongshania</taxon>
    </lineage>
</organism>
<name>A0A840R367_9GAMM</name>
<proteinExistence type="predicted"/>
<dbReference type="Proteomes" id="UP000536640">
    <property type="component" value="Unassembled WGS sequence"/>
</dbReference>
<gene>
    <name evidence="2" type="ORF">HNQ57_001824</name>
</gene>
<evidence type="ECO:0000313" key="3">
    <source>
        <dbReference type="Proteomes" id="UP000536640"/>
    </source>
</evidence>
<dbReference type="AlphaFoldDB" id="A0A840R367"/>
<dbReference type="GO" id="GO:0006508">
    <property type="term" value="P:proteolysis"/>
    <property type="evidence" value="ECO:0007669"/>
    <property type="project" value="UniProtKB-KW"/>
</dbReference>
<dbReference type="GO" id="GO:0008233">
    <property type="term" value="F:peptidase activity"/>
    <property type="evidence" value="ECO:0007669"/>
    <property type="project" value="UniProtKB-KW"/>
</dbReference>
<keyword evidence="1" id="KW-0812">Transmembrane</keyword>
<keyword evidence="1" id="KW-1133">Transmembrane helix</keyword>
<reference evidence="2 3" key="1">
    <citation type="submission" date="2020-08" db="EMBL/GenBank/DDBJ databases">
        <title>Genomic Encyclopedia of Type Strains, Phase IV (KMG-IV): sequencing the most valuable type-strain genomes for metagenomic binning, comparative biology and taxonomic classification.</title>
        <authorList>
            <person name="Goeker M."/>
        </authorList>
    </citation>
    <scope>NUCLEOTIDE SEQUENCE [LARGE SCALE GENOMIC DNA]</scope>
    <source>
        <strain evidence="2 3">DSM 25701</strain>
    </source>
</reference>
<keyword evidence="1" id="KW-0472">Membrane</keyword>
<keyword evidence="3" id="KW-1185">Reference proteome</keyword>
<evidence type="ECO:0000313" key="2">
    <source>
        <dbReference type="EMBL" id="MBB5187555.1"/>
    </source>
</evidence>
<protein>
    <submittedName>
        <fullName evidence="2">Membrane protein implicated in regulation of membrane protease activity</fullName>
    </submittedName>
</protein>
<keyword evidence="2" id="KW-0378">Hydrolase</keyword>
<sequence length="97" mass="11423">MKPHNDFNRSSDSHAQVKPVRKWLLFGFSLLLVEILIAAILLKLFLWVERDYCAPYFRASGHCYAKWFTVFESAFYVALVVLMSSAVILLWRQILRR</sequence>
<feature type="transmembrane region" description="Helical" evidence="1">
    <location>
        <begin position="23"/>
        <end position="47"/>
    </location>
</feature>
<dbReference type="EMBL" id="JACHHW010000004">
    <property type="protein sequence ID" value="MBB5187555.1"/>
    <property type="molecule type" value="Genomic_DNA"/>
</dbReference>
<feature type="transmembrane region" description="Helical" evidence="1">
    <location>
        <begin position="67"/>
        <end position="91"/>
    </location>
</feature>
<comment type="caution">
    <text evidence="2">The sequence shown here is derived from an EMBL/GenBank/DDBJ whole genome shotgun (WGS) entry which is preliminary data.</text>
</comment>
<accession>A0A840R367</accession>
<evidence type="ECO:0000256" key="1">
    <source>
        <dbReference type="SAM" id="Phobius"/>
    </source>
</evidence>